<dbReference type="AlphaFoldDB" id="A0A804R8H2"/>
<protein>
    <submittedName>
        <fullName evidence="1">Uncharacterized protein</fullName>
    </submittedName>
</protein>
<sequence>MFILYIYIYRKVTWKHRWTLYTRTHTASSLAAQARTSTIYICIHIYGRLCHMLRTTEFFTENHIQEQMERRERRKIEQRAAEEEVKKKPTGPYMVMVDEYNAPTIDYTGLITPFDECPALPP</sequence>
<reference evidence="2" key="1">
    <citation type="journal article" date="2009" name="Science">
        <title>The B73 maize genome: complexity, diversity, and dynamics.</title>
        <authorList>
            <person name="Schnable P.S."/>
            <person name="Ware D."/>
            <person name="Fulton R.S."/>
            <person name="Stein J.C."/>
            <person name="Wei F."/>
            <person name="Pasternak S."/>
            <person name="Liang C."/>
            <person name="Zhang J."/>
            <person name="Fulton L."/>
            <person name="Graves T.A."/>
            <person name="Minx P."/>
            <person name="Reily A.D."/>
            <person name="Courtney L."/>
            <person name="Kruchowski S.S."/>
            <person name="Tomlinson C."/>
            <person name="Strong C."/>
            <person name="Delehaunty K."/>
            <person name="Fronick C."/>
            <person name="Courtney B."/>
            <person name="Rock S.M."/>
            <person name="Belter E."/>
            <person name="Du F."/>
            <person name="Kim K."/>
            <person name="Abbott R.M."/>
            <person name="Cotton M."/>
            <person name="Levy A."/>
            <person name="Marchetto P."/>
            <person name="Ochoa K."/>
            <person name="Jackson S.M."/>
            <person name="Gillam B."/>
            <person name="Chen W."/>
            <person name="Yan L."/>
            <person name="Higginbotham J."/>
            <person name="Cardenas M."/>
            <person name="Waligorski J."/>
            <person name="Applebaum E."/>
            <person name="Phelps L."/>
            <person name="Falcone J."/>
            <person name="Kanchi K."/>
            <person name="Thane T."/>
            <person name="Scimone A."/>
            <person name="Thane N."/>
            <person name="Henke J."/>
            <person name="Wang T."/>
            <person name="Ruppert J."/>
            <person name="Shah N."/>
            <person name="Rotter K."/>
            <person name="Hodges J."/>
            <person name="Ingenthron E."/>
            <person name="Cordes M."/>
            <person name="Kohlberg S."/>
            <person name="Sgro J."/>
            <person name="Delgado B."/>
            <person name="Mead K."/>
            <person name="Chinwalla A."/>
            <person name="Leonard S."/>
            <person name="Crouse K."/>
            <person name="Collura K."/>
            <person name="Kudrna D."/>
            <person name="Currie J."/>
            <person name="He R."/>
            <person name="Angelova A."/>
            <person name="Rajasekar S."/>
            <person name="Mueller T."/>
            <person name="Lomeli R."/>
            <person name="Scara G."/>
            <person name="Ko A."/>
            <person name="Delaney K."/>
            <person name="Wissotski M."/>
            <person name="Lopez G."/>
            <person name="Campos D."/>
            <person name="Braidotti M."/>
            <person name="Ashley E."/>
            <person name="Golser W."/>
            <person name="Kim H."/>
            <person name="Lee S."/>
            <person name="Lin J."/>
            <person name="Dujmic Z."/>
            <person name="Kim W."/>
            <person name="Talag J."/>
            <person name="Zuccolo A."/>
            <person name="Fan C."/>
            <person name="Sebastian A."/>
            <person name="Kramer M."/>
            <person name="Spiegel L."/>
            <person name="Nascimento L."/>
            <person name="Zutavern T."/>
            <person name="Miller B."/>
            <person name="Ambroise C."/>
            <person name="Muller S."/>
            <person name="Spooner W."/>
            <person name="Narechania A."/>
            <person name="Ren L."/>
            <person name="Wei S."/>
            <person name="Kumari S."/>
            <person name="Faga B."/>
            <person name="Levy M.J."/>
            <person name="McMahan L."/>
            <person name="Van Buren P."/>
            <person name="Vaughn M.W."/>
            <person name="Ying K."/>
            <person name="Yeh C.-T."/>
            <person name="Emrich S.J."/>
            <person name="Jia Y."/>
            <person name="Kalyanaraman A."/>
            <person name="Hsia A.-P."/>
            <person name="Barbazuk W.B."/>
            <person name="Baucom R.S."/>
            <person name="Brutnell T.P."/>
            <person name="Carpita N.C."/>
            <person name="Chaparro C."/>
            <person name="Chia J.-M."/>
            <person name="Deragon J.-M."/>
            <person name="Estill J.C."/>
            <person name="Fu Y."/>
            <person name="Jeddeloh J.A."/>
            <person name="Han Y."/>
            <person name="Lee H."/>
            <person name="Li P."/>
            <person name="Lisch D.R."/>
            <person name="Liu S."/>
            <person name="Liu Z."/>
            <person name="Nagel D.H."/>
            <person name="McCann M.C."/>
            <person name="SanMiguel P."/>
            <person name="Myers A.M."/>
            <person name="Nettleton D."/>
            <person name="Nguyen J."/>
            <person name="Penning B.W."/>
            <person name="Ponnala L."/>
            <person name="Schneider K.L."/>
            <person name="Schwartz D.C."/>
            <person name="Sharma A."/>
            <person name="Soderlund C."/>
            <person name="Springer N.M."/>
            <person name="Sun Q."/>
            <person name="Wang H."/>
            <person name="Waterman M."/>
            <person name="Westerman R."/>
            <person name="Wolfgruber T.K."/>
            <person name="Yang L."/>
            <person name="Yu Y."/>
            <person name="Zhang L."/>
            <person name="Zhou S."/>
            <person name="Zhu Q."/>
            <person name="Bennetzen J.L."/>
            <person name="Dawe R.K."/>
            <person name="Jiang J."/>
            <person name="Jiang N."/>
            <person name="Presting G.G."/>
            <person name="Wessler S.R."/>
            <person name="Aluru S."/>
            <person name="Martienssen R.A."/>
            <person name="Clifton S.W."/>
            <person name="McCombie W.R."/>
            <person name="Wing R.A."/>
            <person name="Wilson R.K."/>
        </authorList>
    </citation>
    <scope>NUCLEOTIDE SEQUENCE [LARGE SCALE GENOMIC DNA]</scope>
    <source>
        <strain evidence="2">cv. B73</strain>
    </source>
</reference>
<accession>A0A804R8H2</accession>
<dbReference type="Proteomes" id="UP000007305">
    <property type="component" value="Chromosome 10"/>
</dbReference>
<dbReference type="InParanoid" id="A0A804R8H2"/>
<dbReference type="Gramene" id="Zm00001eb405480_T001">
    <property type="protein sequence ID" value="Zm00001eb405480_P001"/>
    <property type="gene ID" value="Zm00001eb405480"/>
</dbReference>
<name>A0A804R8H2_MAIZE</name>
<dbReference type="EnsemblPlants" id="Zm00001eb405480_T001">
    <property type="protein sequence ID" value="Zm00001eb405480_P001"/>
    <property type="gene ID" value="Zm00001eb405480"/>
</dbReference>
<reference evidence="1" key="3">
    <citation type="submission" date="2021-05" db="UniProtKB">
        <authorList>
            <consortium name="EnsemblPlants"/>
        </authorList>
    </citation>
    <scope>IDENTIFICATION</scope>
    <source>
        <strain evidence="1">cv. B73</strain>
    </source>
</reference>
<evidence type="ECO:0000313" key="1">
    <source>
        <dbReference type="EnsemblPlants" id="Zm00001eb405480_P001"/>
    </source>
</evidence>
<reference evidence="1" key="2">
    <citation type="submission" date="2019-07" db="EMBL/GenBank/DDBJ databases">
        <authorList>
            <person name="Seetharam A."/>
            <person name="Woodhouse M."/>
            <person name="Cannon E."/>
        </authorList>
    </citation>
    <scope>NUCLEOTIDE SEQUENCE [LARGE SCALE GENOMIC DNA]</scope>
    <source>
        <strain evidence="1">cv. B73</strain>
    </source>
</reference>
<evidence type="ECO:0000313" key="2">
    <source>
        <dbReference type="Proteomes" id="UP000007305"/>
    </source>
</evidence>
<keyword evidence="2" id="KW-1185">Reference proteome</keyword>
<organism evidence="1 2">
    <name type="scientific">Zea mays</name>
    <name type="common">Maize</name>
    <dbReference type="NCBI Taxonomy" id="4577"/>
    <lineage>
        <taxon>Eukaryota</taxon>
        <taxon>Viridiplantae</taxon>
        <taxon>Streptophyta</taxon>
        <taxon>Embryophyta</taxon>
        <taxon>Tracheophyta</taxon>
        <taxon>Spermatophyta</taxon>
        <taxon>Magnoliopsida</taxon>
        <taxon>Liliopsida</taxon>
        <taxon>Poales</taxon>
        <taxon>Poaceae</taxon>
        <taxon>PACMAD clade</taxon>
        <taxon>Panicoideae</taxon>
        <taxon>Andropogonodae</taxon>
        <taxon>Andropogoneae</taxon>
        <taxon>Tripsacinae</taxon>
        <taxon>Zea</taxon>
    </lineage>
</organism>
<proteinExistence type="predicted"/>